<dbReference type="PANTHER" id="PTHR33273">
    <property type="entry name" value="DOMAIN-CONTAINING PROTEIN, PUTATIVE-RELATED"/>
    <property type="match status" value="1"/>
</dbReference>
<sequence>MISAAATNEMAERAKQVAQRLSCGIVNGYKDTEARVKTDLLLENRLTLWKIYIFNRSLIITSFGTLLTYAKRCVNEVKHEYWVRRRLIEISRQRHISHKHIPTPPLATIQATIIQLNLPNPTALISTYIPPQKKNPSNPNRHLFPINDLLTIHNSFSSYFIAGDLNCHNRSWNCSRANPFGIQLFKFTQHHNLHIAAPPTPTRFDSVTPSTIDIAIIKNFSHHCLATSISAMTSAHNPVLFNIDFSLPNNNIPKRFIPNWEKFNYLLSTASFTPTDLNTQHGIENSINHLTQLITTCYDASCKSINTKITNCHISSSLRSKIIIKNRLRKAWQTTRHPIDKTNYINFNKTLQQEIKIERNTNWNNFLTTLSPRSPENY</sequence>
<comment type="caution">
    <text evidence="2">The sequence shown here is derived from an EMBL/GenBank/DDBJ whole genome shotgun (WGS) entry which is preliminary data.</text>
</comment>
<dbReference type="AlphaFoldDB" id="A0AAV4X0N0"/>
<dbReference type="InterPro" id="IPR036691">
    <property type="entry name" value="Endo/exonu/phosph_ase_sf"/>
</dbReference>
<keyword evidence="2" id="KW-0695">RNA-directed DNA polymerase</keyword>
<keyword evidence="3" id="KW-1185">Reference proteome</keyword>
<dbReference type="SUPFAM" id="SSF56219">
    <property type="entry name" value="DNase I-like"/>
    <property type="match status" value="1"/>
</dbReference>
<name>A0AAV4X0N0_CAEEX</name>
<organism evidence="2 3">
    <name type="scientific">Caerostris extrusa</name>
    <name type="common">Bark spider</name>
    <name type="synonym">Caerostris bankana</name>
    <dbReference type="NCBI Taxonomy" id="172846"/>
    <lineage>
        <taxon>Eukaryota</taxon>
        <taxon>Metazoa</taxon>
        <taxon>Ecdysozoa</taxon>
        <taxon>Arthropoda</taxon>
        <taxon>Chelicerata</taxon>
        <taxon>Arachnida</taxon>
        <taxon>Araneae</taxon>
        <taxon>Araneomorphae</taxon>
        <taxon>Entelegynae</taxon>
        <taxon>Araneoidea</taxon>
        <taxon>Araneidae</taxon>
        <taxon>Caerostris</taxon>
    </lineage>
</organism>
<dbReference type="Gene3D" id="3.60.10.10">
    <property type="entry name" value="Endonuclease/exonuclease/phosphatase"/>
    <property type="match status" value="1"/>
</dbReference>
<keyword evidence="2" id="KW-0548">Nucleotidyltransferase</keyword>
<evidence type="ECO:0000313" key="3">
    <source>
        <dbReference type="Proteomes" id="UP001054945"/>
    </source>
</evidence>
<dbReference type="EMBL" id="BPLR01016967">
    <property type="protein sequence ID" value="GIY87725.1"/>
    <property type="molecule type" value="Genomic_DNA"/>
</dbReference>
<evidence type="ECO:0000259" key="1">
    <source>
        <dbReference type="Pfam" id="PF14529"/>
    </source>
</evidence>
<protein>
    <submittedName>
        <fullName evidence="2">RNA-directed DNA polymerase from mobile element jockey</fullName>
    </submittedName>
</protein>
<dbReference type="PANTHER" id="PTHR33273:SF4">
    <property type="entry name" value="ENDONUCLEASE_EXONUCLEASE_PHOSPHATASE DOMAIN-CONTAINING PROTEIN"/>
    <property type="match status" value="1"/>
</dbReference>
<dbReference type="Proteomes" id="UP001054945">
    <property type="component" value="Unassembled WGS sequence"/>
</dbReference>
<proteinExistence type="predicted"/>
<accession>A0AAV4X0N0</accession>
<dbReference type="GO" id="GO:0003964">
    <property type="term" value="F:RNA-directed DNA polymerase activity"/>
    <property type="evidence" value="ECO:0007669"/>
    <property type="project" value="UniProtKB-KW"/>
</dbReference>
<reference evidence="2 3" key="1">
    <citation type="submission" date="2021-06" db="EMBL/GenBank/DDBJ databases">
        <title>Caerostris extrusa draft genome.</title>
        <authorList>
            <person name="Kono N."/>
            <person name="Arakawa K."/>
        </authorList>
    </citation>
    <scope>NUCLEOTIDE SEQUENCE [LARGE SCALE GENOMIC DNA]</scope>
</reference>
<dbReference type="InterPro" id="IPR005135">
    <property type="entry name" value="Endo/exonuclease/phosphatase"/>
</dbReference>
<dbReference type="Pfam" id="PF14529">
    <property type="entry name" value="Exo_endo_phos_2"/>
    <property type="match status" value="1"/>
</dbReference>
<feature type="domain" description="Endonuclease/exonuclease/phosphatase" evidence="1">
    <location>
        <begin position="124"/>
        <end position="239"/>
    </location>
</feature>
<evidence type="ECO:0000313" key="2">
    <source>
        <dbReference type="EMBL" id="GIY87725.1"/>
    </source>
</evidence>
<keyword evidence="2" id="KW-0808">Transferase</keyword>
<gene>
    <name evidence="2" type="primary">pol_2434</name>
    <name evidence="2" type="ORF">CEXT_166331</name>
</gene>